<dbReference type="EMBL" id="CP042425">
    <property type="protein sequence ID" value="QEL16928.1"/>
    <property type="molecule type" value="Genomic_DNA"/>
</dbReference>
<protein>
    <submittedName>
        <fullName evidence="1">Uncharacterized protein</fullName>
    </submittedName>
</protein>
<evidence type="ECO:0000313" key="2">
    <source>
        <dbReference type="Proteomes" id="UP000324974"/>
    </source>
</evidence>
<evidence type="ECO:0000313" key="1">
    <source>
        <dbReference type="EMBL" id="QEL16928.1"/>
    </source>
</evidence>
<organism evidence="1 2">
    <name type="scientific">Limnoglobus roseus</name>
    <dbReference type="NCBI Taxonomy" id="2598579"/>
    <lineage>
        <taxon>Bacteria</taxon>
        <taxon>Pseudomonadati</taxon>
        <taxon>Planctomycetota</taxon>
        <taxon>Planctomycetia</taxon>
        <taxon>Gemmatales</taxon>
        <taxon>Gemmataceae</taxon>
        <taxon>Limnoglobus</taxon>
    </lineage>
</organism>
<dbReference type="RefSeq" id="WP_149111594.1">
    <property type="nucleotide sequence ID" value="NZ_CP042425.1"/>
</dbReference>
<gene>
    <name evidence="1" type="ORF">PX52LOC_03904</name>
</gene>
<dbReference type="AlphaFoldDB" id="A0A5C1AIX8"/>
<proteinExistence type="predicted"/>
<dbReference type="Proteomes" id="UP000324974">
    <property type="component" value="Chromosome"/>
</dbReference>
<reference evidence="2" key="1">
    <citation type="submission" date="2019-08" db="EMBL/GenBank/DDBJ databases">
        <title>Limnoglobus roseus gen. nov., sp. nov., a novel freshwater planctomycete with a giant genome from the family Gemmataceae.</title>
        <authorList>
            <person name="Kulichevskaya I.S."/>
            <person name="Naumoff D.G."/>
            <person name="Miroshnikov K."/>
            <person name="Ivanova A."/>
            <person name="Philippov D.A."/>
            <person name="Hakobyan A."/>
            <person name="Rijpstra I.C."/>
            <person name="Sinninghe Damste J.S."/>
            <person name="Liesack W."/>
            <person name="Dedysh S.N."/>
        </authorList>
    </citation>
    <scope>NUCLEOTIDE SEQUENCE [LARGE SCALE GENOMIC DNA]</scope>
    <source>
        <strain evidence="2">PX52</strain>
    </source>
</reference>
<name>A0A5C1AIX8_9BACT</name>
<dbReference type="KEGG" id="lrs:PX52LOC_03904"/>
<keyword evidence="2" id="KW-1185">Reference proteome</keyword>
<sequence length="79" mass="8226">MTNVMIHRCPVCPHIGDLSGAVAAKLQGEADAVVEVVDAQEGEFRVDVDDYTVYSLAGDDLPTADEVVAAVHEGETVGG</sequence>
<accession>A0A5C1AIX8</accession>